<feature type="domain" description="GH18" evidence="3">
    <location>
        <begin position="55"/>
        <end position="399"/>
    </location>
</feature>
<organism evidence="4 5">
    <name type="scientific">candidate division WWE3 bacterium GW2011_GWC1_47_10</name>
    <dbReference type="NCBI Taxonomy" id="1619122"/>
    <lineage>
        <taxon>Bacteria</taxon>
        <taxon>Katanobacteria</taxon>
    </lineage>
</organism>
<protein>
    <submittedName>
        <fullName evidence="4">Glycoside hydrolase family 18</fullName>
    </submittedName>
</protein>
<dbReference type="PROSITE" id="PS51910">
    <property type="entry name" value="GH18_2"/>
    <property type="match status" value="1"/>
</dbReference>
<dbReference type="InterPro" id="IPR001223">
    <property type="entry name" value="Glyco_hydro18_cat"/>
</dbReference>
<dbReference type="PANTHER" id="PTHR46290:SF1">
    <property type="entry name" value="DI-N-ACETYLCHITOBIASE"/>
    <property type="match status" value="1"/>
</dbReference>
<dbReference type="SMART" id="SM00636">
    <property type="entry name" value="Glyco_18"/>
    <property type="match status" value="1"/>
</dbReference>
<sequence>MHRRIVLTIDVFLGVVLLAIAAVFVRNTKAANAALSPFGDSVSLAAQSQTQLAKKVVYGFLPYWSLENAQHIHTDKVTDISFFALHIKKDGTFDKDESGYSSWRNSKALKDLIKGGKKQNVRFSVTVISHDDEVSDSFLACEECWATLAANLESELDYAGMQNVNLDFEYTGEVERTAADRYTKFVGFLNEKLDKKYGSSFVVVSSFADAHLRNRLTIPQELAKVSDALFIMAYDFHRPESEYAGPVAPIGGAGKFHEYDITSMLADYLSNVAPSKLIMGVPYYGYNWVVEAAEANSKRIPGNDSDGYSDSQTYADVMETKLKYEPEILWDTAGQSPYFTYISNETGATREVYFDNPDSLKIKYNLVKEKNLLGVGIWALGYDGGYQELWEVLGKEFEL</sequence>
<dbReference type="InterPro" id="IPR029070">
    <property type="entry name" value="Chitinase_insertion_sf"/>
</dbReference>
<dbReference type="EMBL" id="LCNH01000019">
    <property type="protein sequence ID" value="KKU50611.1"/>
    <property type="molecule type" value="Genomic_DNA"/>
</dbReference>
<dbReference type="InterPro" id="IPR051887">
    <property type="entry name" value="GH18_Domain-Containing"/>
</dbReference>
<reference evidence="4 5" key="1">
    <citation type="journal article" date="2015" name="Nature">
        <title>rRNA introns, odd ribosomes, and small enigmatic genomes across a large radiation of phyla.</title>
        <authorList>
            <person name="Brown C.T."/>
            <person name="Hug L.A."/>
            <person name="Thomas B.C."/>
            <person name="Sharon I."/>
            <person name="Castelle C.J."/>
            <person name="Singh A."/>
            <person name="Wilkins M.J."/>
            <person name="Williams K.H."/>
            <person name="Banfield J.F."/>
        </authorList>
    </citation>
    <scope>NUCLEOTIDE SEQUENCE [LARGE SCALE GENOMIC DNA]</scope>
</reference>
<comment type="caution">
    <text evidence="4">The sequence shown here is derived from an EMBL/GenBank/DDBJ whole genome shotgun (WGS) entry which is preliminary data.</text>
</comment>
<dbReference type="AlphaFoldDB" id="A0A0G1R0B5"/>
<dbReference type="STRING" id="1619122.UX73_C0019G0005"/>
<dbReference type="GO" id="GO:0016798">
    <property type="term" value="F:hydrolase activity, acting on glycosyl bonds"/>
    <property type="evidence" value="ECO:0007669"/>
    <property type="project" value="UniProtKB-KW"/>
</dbReference>
<keyword evidence="1 4" id="KW-0378">Hydrolase</keyword>
<evidence type="ECO:0000259" key="3">
    <source>
        <dbReference type="PROSITE" id="PS51910"/>
    </source>
</evidence>
<gene>
    <name evidence="4" type="ORF">UX73_C0019G0005</name>
</gene>
<evidence type="ECO:0000256" key="1">
    <source>
        <dbReference type="ARBA" id="ARBA00022801"/>
    </source>
</evidence>
<keyword evidence="2" id="KW-0326">Glycosidase</keyword>
<evidence type="ECO:0000256" key="2">
    <source>
        <dbReference type="ARBA" id="ARBA00023295"/>
    </source>
</evidence>
<evidence type="ECO:0000313" key="4">
    <source>
        <dbReference type="EMBL" id="KKU50611.1"/>
    </source>
</evidence>
<dbReference type="Gene3D" id="3.20.20.80">
    <property type="entry name" value="Glycosidases"/>
    <property type="match status" value="1"/>
</dbReference>
<dbReference type="InterPro" id="IPR017853">
    <property type="entry name" value="GH"/>
</dbReference>
<evidence type="ECO:0000313" key="5">
    <source>
        <dbReference type="Proteomes" id="UP000034873"/>
    </source>
</evidence>
<dbReference type="GO" id="GO:0009313">
    <property type="term" value="P:oligosaccharide catabolic process"/>
    <property type="evidence" value="ECO:0007669"/>
    <property type="project" value="TreeGrafter"/>
</dbReference>
<dbReference type="Proteomes" id="UP000034873">
    <property type="component" value="Unassembled WGS sequence"/>
</dbReference>
<proteinExistence type="predicted"/>
<dbReference type="SUPFAM" id="SSF51445">
    <property type="entry name" value="(Trans)glycosidases"/>
    <property type="match status" value="1"/>
</dbReference>
<dbReference type="PANTHER" id="PTHR46290">
    <property type="entry name" value="DI-N-ACETYLCHITOBIASE"/>
    <property type="match status" value="1"/>
</dbReference>
<accession>A0A0G1R0B5</accession>
<dbReference type="GO" id="GO:0008061">
    <property type="term" value="F:chitin binding"/>
    <property type="evidence" value="ECO:0007669"/>
    <property type="project" value="InterPro"/>
</dbReference>
<name>A0A0G1R0B5_UNCKA</name>
<dbReference type="Gene3D" id="3.10.50.10">
    <property type="match status" value="1"/>
</dbReference>
<dbReference type="InterPro" id="IPR011583">
    <property type="entry name" value="Chitinase_II/V-like_cat"/>
</dbReference>
<dbReference type="Pfam" id="PF00704">
    <property type="entry name" value="Glyco_hydro_18"/>
    <property type="match status" value="1"/>
</dbReference>